<sequence length="474" mass="53854">MSELVLIKEPQNNKQAIRELILPSLQTAMSFILGYLPNTISIYLIEFKEKDSVLVGALGLGILITQAVGMGIQNGIATGLETLVSQAYGANQFELCAKLYYRSLFVCTLFMIPISLFLVFSTQLMSLINSNEQLVQEAGRFNKYMVAAVYLDAIFVNTKVFLNGQNIYNYQFYTQLISCIFFFGISYFFIVQQGMGLIGCSLGWTCFEIINNILLFSFIFITKCCETTLFRFKIVYLHNTIKFLKEAIPIGSILLLEWISYDIYLILVSYQDESIISAHVLMANFASFIYQFSYGISIASTTFVGNEMGRKNIQMAKKFAKATFFIVTIFLVITLGSFTIFGKQLIEKVSHEEIVVQEIQDILYILVFFIFIDGLQAIISGLVRAVGRESSASITFIFCYLVLGEVVGYFLCYPLNLKLKGIWIGMTVGALTYDIIQFINLIWKDWNEQAELIEKKIEALHRLQIQLLSTEEEI</sequence>
<dbReference type="GO" id="GO:0015297">
    <property type="term" value="F:antiporter activity"/>
    <property type="evidence" value="ECO:0007669"/>
    <property type="project" value="InterPro"/>
</dbReference>
<gene>
    <name evidence="3" type="ORF">PPRIM_AZ9-3.1.T0040119</name>
</gene>
<reference evidence="3" key="1">
    <citation type="submission" date="2021-01" db="EMBL/GenBank/DDBJ databases">
        <authorList>
            <consortium name="Genoscope - CEA"/>
            <person name="William W."/>
        </authorList>
    </citation>
    <scope>NUCLEOTIDE SEQUENCE</scope>
</reference>
<comment type="similarity">
    <text evidence="1">Belongs to the multi antimicrobial extrusion (MATE) (TC 2.A.66.1) family.</text>
</comment>
<dbReference type="InterPro" id="IPR002528">
    <property type="entry name" value="MATE_fam"/>
</dbReference>
<feature type="transmembrane region" description="Helical" evidence="2">
    <location>
        <begin position="324"/>
        <end position="342"/>
    </location>
</feature>
<dbReference type="PANTHER" id="PTHR11206">
    <property type="entry name" value="MULTIDRUG RESISTANCE PROTEIN"/>
    <property type="match status" value="1"/>
</dbReference>
<keyword evidence="2" id="KW-0472">Membrane</keyword>
<feature type="transmembrane region" description="Helical" evidence="2">
    <location>
        <begin position="52"/>
        <end position="72"/>
    </location>
</feature>
<keyword evidence="2" id="KW-0812">Transmembrane</keyword>
<proteinExistence type="inferred from homology"/>
<accession>A0A8S1JMG4</accession>
<evidence type="ECO:0000256" key="2">
    <source>
        <dbReference type="SAM" id="Phobius"/>
    </source>
</evidence>
<feature type="transmembrane region" description="Helical" evidence="2">
    <location>
        <begin position="395"/>
        <end position="416"/>
    </location>
</feature>
<evidence type="ECO:0000313" key="3">
    <source>
        <dbReference type="EMBL" id="CAD8042901.1"/>
    </source>
</evidence>
<dbReference type="Pfam" id="PF01554">
    <property type="entry name" value="MatE"/>
    <property type="match status" value="2"/>
</dbReference>
<keyword evidence="4" id="KW-1185">Reference proteome</keyword>
<keyword evidence="2" id="KW-1133">Transmembrane helix</keyword>
<dbReference type="GO" id="GO:0042910">
    <property type="term" value="F:xenobiotic transmembrane transporter activity"/>
    <property type="evidence" value="ECO:0007669"/>
    <property type="project" value="InterPro"/>
</dbReference>
<organism evidence="3 4">
    <name type="scientific">Paramecium primaurelia</name>
    <dbReference type="NCBI Taxonomy" id="5886"/>
    <lineage>
        <taxon>Eukaryota</taxon>
        <taxon>Sar</taxon>
        <taxon>Alveolata</taxon>
        <taxon>Ciliophora</taxon>
        <taxon>Intramacronucleata</taxon>
        <taxon>Oligohymenophorea</taxon>
        <taxon>Peniculida</taxon>
        <taxon>Parameciidae</taxon>
        <taxon>Paramecium</taxon>
    </lineage>
</organism>
<feature type="transmembrane region" description="Helical" evidence="2">
    <location>
        <begin position="20"/>
        <end position="45"/>
    </location>
</feature>
<feature type="transmembrane region" description="Helical" evidence="2">
    <location>
        <begin position="172"/>
        <end position="190"/>
    </location>
</feature>
<feature type="transmembrane region" description="Helical" evidence="2">
    <location>
        <begin position="362"/>
        <end position="383"/>
    </location>
</feature>
<name>A0A8S1JMG4_PARPR</name>
<feature type="transmembrane region" description="Helical" evidence="2">
    <location>
        <begin position="281"/>
        <end position="304"/>
    </location>
</feature>
<dbReference type="EMBL" id="CAJJDM010000001">
    <property type="protein sequence ID" value="CAD8042901.1"/>
    <property type="molecule type" value="Genomic_DNA"/>
</dbReference>
<comment type="caution">
    <text evidence="3">The sequence shown here is derived from an EMBL/GenBank/DDBJ whole genome shotgun (WGS) entry which is preliminary data.</text>
</comment>
<feature type="transmembrane region" description="Helical" evidence="2">
    <location>
        <begin position="99"/>
        <end position="120"/>
    </location>
</feature>
<feature type="transmembrane region" description="Helical" evidence="2">
    <location>
        <begin position="243"/>
        <end position="261"/>
    </location>
</feature>
<feature type="transmembrane region" description="Helical" evidence="2">
    <location>
        <begin position="422"/>
        <end position="443"/>
    </location>
</feature>
<dbReference type="GO" id="GO:0016020">
    <property type="term" value="C:membrane"/>
    <property type="evidence" value="ECO:0007669"/>
    <property type="project" value="InterPro"/>
</dbReference>
<protein>
    <submittedName>
        <fullName evidence="3">Uncharacterized protein</fullName>
    </submittedName>
</protein>
<dbReference type="OMA" id="WILFAYI"/>
<evidence type="ECO:0000313" key="4">
    <source>
        <dbReference type="Proteomes" id="UP000688137"/>
    </source>
</evidence>
<dbReference type="Proteomes" id="UP000688137">
    <property type="component" value="Unassembled WGS sequence"/>
</dbReference>
<dbReference type="AlphaFoldDB" id="A0A8S1JMG4"/>
<evidence type="ECO:0000256" key="1">
    <source>
        <dbReference type="ARBA" id="ARBA00010199"/>
    </source>
</evidence>